<reference evidence="1 2" key="1">
    <citation type="journal article" date="2024" name="G3 (Bethesda)">
        <title>Genome assembly of Hibiscus sabdariffa L. provides insights into metabolisms of medicinal natural products.</title>
        <authorList>
            <person name="Kim T."/>
        </authorList>
    </citation>
    <scope>NUCLEOTIDE SEQUENCE [LARGE SCALE GENOMIC DNA]</scope>
    <source>
        <strain evidence="1">TK-2024</strain>
        <tissue evidence="1">Old leaves</tissue>
    </source>
</reference>
<evidence type="ECO:0000313" key="2">
    <source>
        <dbReference type="Proteomes" id="UP001472677"/>
    </source>
</evidence>
<sequence length="89" mass="10074">MIPSHNGWDTTRVREVFILVDVEQILQCPIANRCSNLLVCGNHSSGTYSTRSGYAWLMKPEALVPSPPKLWHTLVKLKTLLKIRIFIGL</sequence>
<accession>A0ABR2EKQ3</accession>
<keyword evidence="2" id="KW-1185">Reference proteome</keyword>
<protein>
    <submittedName>
        <fullName evidence="1">Uncharacterized protein</fullName>
    </submittedName>
</protein>
<proteinExistence type="predicted"/>
<organism evidence="1 2">
    <name type="scientific">Hibiscus sabdariffa</name>
    <name type="common">roselle</name>
    <dbReference type="NCBI Taxonomy" id="183260"/>
    <lineage>
        <taxon>Eukaryota</taxon>
        <taxon>Viridiplantae</taxon>
        <taxon>Streptophyta</taxon>
        <taxon>Embryophyta</taxon>
        <taxon>Tracheophyta</taxon>
        <taxon>Spermatophyta</taxon>
        <taxon>Magnoliopsida</taxon>
        <taxon>eudicotyledons</taxon>
        <taxon>Gunneridae</taxon>
        <taxon>Pentapetalae</taxon>
        <taxon>rosids</taxon>
        <taxon>malvids</taxon>
        <taxon>Malvales</taxon>
        <taxon>Malvaceae</taxon>
        <taxon>Malvoideae</taxon>
        <taxon>Hibiscus</taxon>
    </lineage>
</organism>
<evidence type="ECO:0000313" key="1">
    <source>
        <dbReference type="EMBL" id="KAK8562461.1"/>
    </source>
</evidence>
<gene>
    <name evidence="1" type="ORF">V6N12_010539</name>
</gene>
<comment type="caution">
    <text evidence="1">The sequence shown here is derived from an EMBL/GenBank/DDBJ whole genome shotgun (WGS) entry which is preliminary data.</text>
</comment>
<dbReference type="Proteomes" id="UP001472677">
    <property type="component" value="Unassembled WGS sequence"/>
</dbReference>
<dbReference type="EMBL" id="JBBPBM010000012">
    <property type="protein sequence ID" value="KAK8562461.1"/>
    <property type="molecule type" value="Genomic_DNA"/>
</dbReference>
<name>A0ABR2EKQ3_9ROSI</name>